<dbReference type="InterPro" id="IPR013087">
    <property type="entry name" value="Znf_C2H2_type"/>
</dbReference>
<comment type="caution">
    <text evidence="9">The sequence shown here is derived from an EMBL/GenBank/DDBJ whole genome shotgun (WGS) entry which is preliminary data.</text>
</comment>
<feature type="domain" description="C2H2-type" evidence="8">
    <location>
        <begin position="81"/>
        <end position="108"/>
    </location>
</feature>
<evidence type="ECO:0000256" key="2">
    <source>
        <dbReference type="ARBA" id="ARBA00022723"/>
    </source>
</evidence>
<name>A0AAV2RYV2_MEGNR</name>
<dbReference type="Proteomes" id="UP001497623">
    <property type="component" value="Unassembled WGS sequence"/>
</dbReference>
<evidence type="ECO:0000256" key="6">
    <source>
        <dbReference type="ARBA" id="ARBA00023242"/>
    </source>
</evidence>
<protein>
    <recommendedName>
        <fullName evidence="8">C2H2-type domain-containing protein</fullName>
    </recommendedName>
</protein>
<dbReference type="GO" id="GO:0000978">
    <property type="term" value="F:RNA polymerase II cis-regulatory region sequence-specific DNA binding"/>
    <property type="evidence" value="ECO:0007669"/>
    <property type="project" value="TreeGrafter"/>
</dbReference>
<dbReference type="PANTHER" id="PTHR24393:SF34">
    <property type="entry name" value="PR_SET DOMAIN 13"/>
    <property type="match status" value="1"/>
</dbReference>
<keyword evidence="2" id="KW-0479">Metal-binding</keyword>
<evidence type="ECO:0000313" key="9">
    <source>
        <dbReference type="EMBL" id="CAL4148535.1"/>
    </source>
</evidence>
<evidence type="ECO:0000256" key="5">
    <source>
        <dbReference type="ARBA" id="ARBA00022833"/>
    </source>
</evidence>
<dbReference type="Pfam" id="PF23561">
    <property type="entry name" value="zf-C2H2_15"/>
    <property type="match status" value="1"/>
</dbReference>
<keyword evidence="5" id="KW-0862">Zinc</keyword>
<dbReference type="PROSITE" id="PS50157">
    <property type="entry name" value="ZINC_FINGER_C2H2_2"/>
    <property type="match status" value="1"/>
</dbReference>
<dbReference type="InterPro" id="IPR036236">
    <property type="entry name" value="Znf_C2H2_sf"/>
</dbReference>
<keyword evidence="10" id="KW-1185">Reference proteome</keyword>
<evidence type="ECO:0000256" key="4">
    <source>
        <dbReference type="ARBA" id="ARBA00022771"/>
    </source>
</evidence>
<evidence type="ECO:0000256" key="7">
    <source>
        <dbReference type="PROSITE-ProRule" id="PRU00042"/>
    </source>
</evidence>
<reference evidence="9 10" key="1">
    <citation type="submission" date="2024-05" db="EMBL/GenBank/DDBJ databases">
        <authorList>
            <person name="Wallberg A."/>
        </authorList>
    </citation>
    <scope>NUCLEOTIDE SEQUENCE [LARGE SCALE GENOMIC DNA]</scope>
</reference>
<dbReference type="GO" id="GO:0008270">
    <property type="term" value="F:zinc ion binding"/>
    <property type="evidence" value="ECO:0007669"/>
    <property type="project" value="UniProtKB-KW"/>
</dbReference>
<proteinExistence type="predicted"/>
<sequence>MQKSINNGVKIKIKEELEVSENEKPIQNIEEITIEEFATKVELVHIKNAKEELEIYEEPMEFKRENKFSKHQITYTGDRQHQCSQCEKAFQNKGKLICHIRTHTGEKPY</sequence>
<dbReference type="AlphaFoldDB" id="A0AAV2RYV2"/>
<dbReference type="SUPFAM" id="SSF57667">
    <property type="entry name" value="beta-beta-alpha zinc fingers"/>
    <property type="match status" value="1"/>
</dbReference>
<evidence type="ECO:0000313" key="10">
    <source>
        <dbReference type="Proteomes" id="UP001497623"/>
    </source>
</evidence>
<keyword evidence="4 7" id="KW-0863">Zinc-finger</keyword>
<keyword evidence="3" id="KW-0677">Repeat</keyword>
<evidence type="ECO:0000256" key="1">
    <source>
        <dbReference type="ARBA" id="ARBA00004123"/>
    </source>
</evidence>
<comment type="subcellular location">
    <subcellularLocation>
        <location evidence="1">Nucleus</location>
    </subcellularLocation>
</comment>
<dbReference type="GO" id="GO:0005634">
    <property type="term" value="C:nucleus"/>
    <property type="evidence" value="ECO:0007669"/>
    <property type="project" value="UniProtKB-SubCell"/>
</dbReference>
<gene>
    <name evidence="9" type="ORF">MNOR_LOCUS30248</name>
</gene>
<dbReference type="InterPro" id="IPR056436">
    <property type="entry name" value="Znf-C2H2_ZIC1-5/GLI1-3-like"/>
</dbReference>
<dbReference type="PROSITE" id="PS00028">
    <property type="entry name" value="ZINC_FINGER_C2H2_1"/>
    <property type="match status" value="1"/>
</dbReference>
<accession>A0AAV2RYV2</accession>
<dbReference type="GO" id="GO:0001228">
    <property type="term" value="F:DNA-binding transcription activator activity, RNA polymerase II-specific"/>
    <property type="evidence" value="ECO:0007669"/>
    <property type="project" value="TreeGrafter"/>
</dbReference>
<feature type="non-terminal residue" evidence="9">
    <location>
        <position position="109"/>
    </location>
</feature>
<evidence type="ECO:0000256" key="3">
    <source>
        <dbReference type="ARBA" id="ARBA00022737"/>
    </source>
</evidence>
<dbReference type="EMBL" id="CAXKWB010036569">
    <property type="protein sequence ID" value="CAL4148535.1"/>
    <property type="molecule type" value="Genomic_DNA"/>
</dbReference>
<organism evidence="9 10">
    <name type="scientific">Meganyctiphanes norvegica</name>
    <name type="common">Northern krill</name>
    <name type="synonym">Thysanopoda norvegica</name>
    <dbReference type="NCBI Taxonomy" id="48144"/>
    <lineage>
        <taxon>Eukaryota</taxon>
        <taxon>Metazoa</taxon>
        <taxon>Ecdysozoa</taxon>
        <taxon>Arthropoda</taxon>
        <taxon>Crustacea</taxon>
        <taxon>Multicrustacea</taxon>
        <taxon>Malacostraca</taxon>
        <taxon>Eumalacostraca</taxon>
        <taxon>Eucarida</taxon>
        <taxon>Euphausiacea</taxon>
        <taxon>Euphausiidae</taxon>
        <taxon>Meganyctiphanes</taxon>
    </lineage>
</organism>
<dbReference type="PANTHER" id="PTHR24393">
    <property type="entry name" value="ZINC FINGER PROTEIN"/>
    <property type="match status" value="1"/>
</dbReference>
<dbReference type="FunFam" id="3.30.160.60:FF:000744">
    <property type="entry name" value="zinc finger E-box-binding homeobox 1"/>
    <property type="match status" value="1"/>
</dbReference>
<evidence type="ECO:0000259" key="8">
    <source>
        <dbReference type="PROSITE" id="PS50157"/>
    </source>
</evidence>
<dbReference type="Gene3D" id="3.30.160.60">
    <property type="entry name" value="Classic Zinc Finger"/>
    <property type="match status" value="1"/>
</dbReference>
<keyword evidence="6" id="KW-0539">Nucleus</keyword>